<evidence type="ECO:0000256" key="1">
    <source>
        <dbReference type="ARBA" id="ARBA00009981"/>
    </source>
</evidence>
<dbReference type="EMBL" id="CP010802">
    <property type="protein sequence ID" value="ALC15827.1"/>
    <property type="molecule type" value="Genomic_DNA"/>
</dbReference>
<dbReference type="NCBIfam" id="TIGR01552">
    <property type="entry name" value="phd_fam"/>
    <property type="match status" value="1"/>
</dbReference>
<name>A0A0M4CZB3_9BACT</name>
<gene>
    <name evidence="3" type="ORF">DSOUD_1041</name>
</gene>
<sequence length="79" mass="9055">MLEVSVTTFRNHLPDYLDKVRKGEDIVLTSRGKVIARLLPPEDDRQNARQRLAALRATSRIDDVISPLDEEWEVSRADP</sequence>
<dbReference type="InterPro" id="IPR051416">
    <property type="entry name" value="phD-YefM_TA_antitoxins"/>
</dbReference>
<evidence type="ECO:0000256" key="2">
    <source>
        <dbReference type="RuleBase" id="RU362080"/>
    </source>
</evidence>
<proteinExistence type="inferred from homology"/>
<dbReference type="InterPro" id="IPR006442">
    <property type="entry name" value="Antitoxin_Phd/YefM"/>
</dbReference>
<dbReference type="Proteomes" id="UP000057158">
    <property type="component" value="Chromosome"/>
</dbReference>
<dbReference type="AlphaFoldDB" id="A0A0M4CZB3"/>
<dbReference type="KEGG" id="des:DSOUD_1041"/>
<reference evidence="3 4" key="1">
    <citation type="submission" date="2015-07" db="EMBL/GenBank/DDBJ databases">
        <title>Isolation and Genomic Characterization of a Novel Halophilic Metal-Reducing Deltaproteobacterium from the Deep Subsurface.</title>
        <authorList>
            <person name="Badalamenti J.P."/>
            <person name="Summers Z.M."/>
            <person name="Gralnick J.A."/>
            <person name="Bond D.R."/>
        </authorList>
    </citation>
    <scope>NUCLEOTIDE SEQUENCE [LARGE SCALE GENOMIC DNA]</scope>
    <source>
        <strain evidence="3 4">WTL</strain>
    </source>
</reference>
<comment type="function">
    <text evidence="2">Antitoxin component of a type II toxin-antitoxin (TA) system.</text>
</comment>
<evidence type="ECO:0000313" key="3">
    <source>
        <dbReference type="EMBL" id="ALC15827.1"/>
    </source>
</evidence>
<accession>A0A0M4CZB3</accession>
<dbReference type="Pfam" id="PF02604">
    <property type="entry name" value="PhdYeFM_antitox"/>
    <property type="match status" value="1"/>
</dbReference>
<evidence type="ECO:0000313" key="4">
    <source>
        <dbReference type="Proteomes" id="UP000057158"/>
    </source>
</evidence>
<comment type="similarity">
    <text evidence="1 2">Belongs to the phD/YefM antitoxin family.</text>
</comment>
<dbReference type="Gene3D" id="3.40.1620.10">
    <property type="entry name" value="YefM-like domain"/>
    <property type="match status" value="1"/>
</dbReference>
<dbReference type="InterPro" id="IPR036165">
    <property type="entry name" value="YefM-like_sf"/>
</dbReference>
<protein>
    <recommendedName>
        <fullName evidence="2">Antitoxin</fullName>
    </recommendedName>
</protein>
<dbReference type="OrthoDB" id="9800503at2"/>
<dbReference type="PATRIC" id="fig|1603606.3.peg.1144"/>
<dbReference type="RefSeq" id="WP_053549992.1">
    <property type="nucleotide sequence ID" value="NZ_CP010802.1"/>
</dbReference>
<dbReference type="SUPFAM" id="SSF143120">
    <property type="entry name" value="YefM-like"/>
    <property type="match status" value="1"/>
</dbReference>
<dbReference type="STRING" id="1603606.DSOUD_1041"/>
<organism evidence="3 4">
    <name type="scientific">Desulfuromonas soudanensis</name>
    <dbReference type="NCBI Taxonomy" id="1603606"/>
    <lineage>
        <taxon>Bacteria</taxon>
        <taxon>Pseudomonadati</taxon>
        <taxon>Thermodesulfobacteriota</taxon>
        <taxon>Desulfuromonadia</taxon>
        <taxon>Desulfuromonadales</taxon>
        <taxon>Desulfuromonadaceae</taxon>
        <taxon>Desulfuromonas</taxon>
    </lineage>
</organism>
<keyword evidence="4" id="KW-1185">Reference proteome</keyword>
<dbReference type="PANTHER" id="PTHR35377">
    <property type="entry name" value="ANTITOXIN VAPB49-RELATED-RELATED"/>
    <property type="match status" value="1"/>
</dbReference>
<dbReference type="PANTHER" id="PTHR35377:SF8">
    <property type="entry name" value="ANTITOXIN VAPB22"/>
    <property type="match status" value="1"/>
</dbReference>